<dbReference type="Proteomes" id="UP000537326">
    <property type="component" value="Unassembled WGS sequence"/>
</dbReference>
<evidence type="ECO:0000256" key="2">
    <source>
        <dbReference type="ARBA" id="ARBA00022448"/>
    </source>
</evidence>
<evidence type="ECO:0000256" key="3">
    <source>
        <dbReference type="ARBA" id="ARBA00022475"/>
    </source>
</evidence>
<dbReference type="Gene3D" id="1.20.1250.20">
    <property type="entry name" value="MFS general substrate transporter like domains"/>
    <property type="match status" value="1"/>
</dbReference>
<evidence type="ECO:0000256" key="4">
    <source>
        <dbReference type="ARBA" id="ARBA00022692"/>
    </source>
</evidence>
<sequence length="410" mass="42220">MTSSRTAPLRVPAFRWFFLGQLVNSAGSSMSGIALAFAVLAISDSPAALGAVLAGWTVPMVAFMLLGGALADRMPRGLVLRGCNLVEAVAQTMTAVLVITGYAEIWHLVVLQLVSGTASAVSYPAEHGMVPVLLPRELRQAGYLLMSQSRSATTIGGPALAGLLVATAGPGYALAIDAATFFVAAGFLTLMRLPPGERPDRQDSVLGDLRAGWSFARELGWVIPASSCALVFNALFAGAVGVLGPTIAEDTIGSEGWGLAQSAQAVGVFVMALSLSRVVIRRPMVVIMVAFAAMGLPMLVLGTSVDLLLLSVAFAGTGASLSVLDLAWNMTVQEKVPEEMLSRIQSIDGFFSFVGMPVGQLLVGPLALALGTRSVELGCAALCVLVAVVALSRPVIAGVRLDAPAAAASS</sequence>
<dbReference type="AlphaFoldDB" id="A0A7Y9YF88"/>
<keyword evidence="9" id="KW-1185">Reference proteome</keyword>
<feature type="transmembrane region" description="Helical" evidence="7">
    <location>
        <begin position="21"/>
        <end position="42"/>
    </location>
</feature>
<feature type="transmembrane region" description="Helical" evidence="7">
    <location>
        <begin position="256"/>
        <end position="276"/>
    </location>
</feature>
<dbReference type="GO" id="GO:0005886">
    <property type="term" value="C:plasma membrane"/>
    <property type="evidence" value="ECO:0007669"/>
    <property type="project" value="UniProtKB-SubCell"/>
</dbReference>
<feature type="transmembrane region" description="Helical" evidence="7">
    <location>
        <begin position="349"/>
        <end position="368"/>
    </location>
</feature>
<dbReference type="PANTHER" id="PTHR23513:SF11">
    <property type="entry name" value="STAPHYLOFERRIN A TRANSPORTER"/>
    <property type="match status" value="1"/>
</dbReference>
<keyword evidence="3" id="KW-1003">Cell membrane</keyword>
<reference evidence="8 9" key="1">
    <citation type="submission" date="2020-07" db="EMBL/GenBank/DDBJ databases">
        <title>Sequencing the genomes of 1000 actinobacteria strains.</title>
        <authorList>
            <person name="Klenk H.-P."/>
        </authorList>
    </citation>
    <scope>NUCLEOTIDE SEQUENCE [LARGE SCALE GENOMIC DNA]</scope>
    <source>
        <strain evidence="8 9">DSM 18248</strain>
    </source>
</reference>
<evidence type="ECO:0000313" key="8">
    <source>
        <dbReference type="EMBL" id="NYI11145.1"/>
    </source>
</evidence>
<dbReference type="InterPro" id="IPR010290">
    <property type="entry name" value="TM_effector"/>
</dbReference>
<comment type="subcellular location">
    <subcellularLocation>
        <location evidence="1">Cell membrane</location>
        <topology evidence="1">Multi-pass membrane protein</topology>
    </subcellularLocation>
</comment>
<evidence type="ECO:0000256" key="5">
    <source>
        <dbReference type="ARBA" id="ARBA00022989"/>
    </source>
</evidence>
<keyword evidence="6 7" id="KW-0472">Membrane</keyword>
<protein>
    <submittedName>
        <fullName evidence="8">MFS family permease</fullName>
    </submittedName>
</protein>
<evidence type="ECO:0000256" key="6">
    <source>
        <dbReference type="ARBA" id="ARBA00023136"/>
    </source>
</evidence>
<comment type="caution">
    <text evidence="8">The sequence shown here is derived from an EMBL/GenBank/DDBJ whole genome shotgun (WGS) entry which is preliminary data.</text>
</comment>
<keyword evidence="2" id="KW-0813">Transport</keyword>
<dbReference type="SUPFAM" id="SSF103473">
    <property type="entry name" value="MFS general substrate transporter"/>
    <property type="match status" value="1"/>
</dbReference>
<feature type="transmembrane region" description="Helical" evidence="7">
    <location>
        <begin position="307"/>
        <end position="328"/>
    </location>
</feature>
<dbReference type="Pfam" id="PF05977">
    <property type="entry name" value="MFS_3"/>
    <property type="match status" value="1"/>
</dbReference>
<keyword evidence="5 7" id="KW-1133">Transmembrane helix</keyword>
<feature type="transmembrane region" description="Helical" evidence="7">
    <location>
        <begin position="219"/>
        <end position="244"/>
    </location>
</feature>
<dbReference type="InterPro" id="IPR036259">
    <property type="entry name" value="MFS_trans_sf"/>
</dbReference>
<proteinExistence type="predicted"/>
<feature type="transmembrane region" description="Helical" evidence="7">
    <location>
        <begin position="283"/>
        <end position="301"/>
    </location>
</feature>
<feature type="transmembrane region" description="Helical" evidence="7">
    <location>
        <begin position="143"/>
        <end position="166"/>
    </location>
</feature>
<organism evidence="8 9">
    <name type="scientific">Nocardioides marinus</name>
    <dbReference type="NCBI Taxonomy" id="374514"/>
    <lineage>
        <taxon>Bacteria</taxon>
        <taxon>Bacillati</taxon>
        <taxon>Actinomycetota</taxon>
        <taxon>Actinomycetes</taxon>
        <taxon>Propionibacteriales</taxon>
        <taxon>Nocardioidaceae</taxon>
        <taxon>Nocardioides</taxon>
    </lineage>
</organism>
<keyword evidence="4 7" id="KW-0812">Transmembrane</keyword>
<feature type="transmembrane region" description="Helical" evidence="7">
    <location>
        <begin position="78"/>
        <end position="99"/>
    </location>
</feature>
<evidence type="ECO:0000313" key="9">
    <source>
        <dbReference type="Proteomes" id="UP000537326"/>
    </source>
</evidence>
<dbReference type="RefSeq" id="WP_179531877.1">
    <property type="nucleotide sequence ID" value="NZ_BAAAPP010000005.1"/>
</dbReference>
<feature type="transmembrane region" description="Helical" evidence="7">
    <location>
        <begin position="48"/>
        <end position="71"/>
    </location>
</feature>
<evidence type="ECO:0000256" key="7">
    <source>
        <dbReference type="SAM" id="Phobius"/>
    </source>
</evidence>
<feature type="transmembrane region" description="Helical" evidence="7">
    <location>
        <begin position="374"/>
        <end position="391"/>
    </location>
</feature>
<dbReference type="PANTHER" id="PTHR23513">
    <property type="entry name" value="INTEGRAL MEMBRANE EFFLUX PROTEIN-RELATED"/>
    <property type="match status" value="1"/>
</dbReference>
<name>A0A7Y9YF88_9ACTN</name>
<dbReference type="EMBL" id="JACBZI010000001">
    <property type="protein sequence ID" value="NYI11145.1"/>
    <property type="molecule type" value="Genomic_DNA"/>
</dbReference>
<evidence type="ECO:0000256" key="1">
    <source>
        <dbReference type="ARBA" id="ARBA00004651"/>
    </source>
</evidence>
<accession>A0A7Y9YF88</accession>
<dbReference type="CDD" id="cd06173">
    <property type="entry name" value="MFS_MefA_like"/>
    <property type="match status" value="1"/>
</dbReference>
<gene>
    <name evidence="8" type="ORF">BKA05_002660</name>
</gene>